<keyword evidence="2" id="KW-1185">Reference proteome</keyword>
<protein>
    <submittedName>
        <fullName evidence="1">Uncharacterized protein</fullName>
    </submittedName>
</protein>
<name>A0ACC3D5B7_9PEZI</name>
<sequence length="155" mass="17055">MSASTIRSIATRSFKPTLKSIRLLKAKGGNPLFTTLKATSYFGNFDQDFGDDIKAEANNTFMINIREAGHGEVELKNNTLGEMEEVAGRRIESFTDKYHWAFPREESGKSGDESDVTGAMSPLSTLKKAREDVGEEITEAIEDAKEVVLMDVSAV</sequence>
<evidence type="ECO:0000313" key="2">
    <source>
        <dbReference type="Proteomes" id="UP001186974"/>
    </source>
</evidence>
<proteinExistence type="predicted"/>
<reference evidence="1" key="1">
    <citation type="submission" date="2024-09" db="EMBL/GenBank/DDBJ databases">
        <title>Black Yeasts Isolated from many extreme environments.</title>
        <authorList>
            <person name="Coleine C."/>
            <person name="Stajich J.E."/>
            <person name="Selbmann L."/>
        </authorList>
    </citation>
    <scope>NUCLEOTIDE SEQUENCE</scope>
    <source>
        <strain evidence="1">CCFEE 5737</strain>
    </source>
</reference>
<organism evidence="1 2">
    <name type="scientific">Coniosporium uncinatum</name>
    <dbReference type="NCBI Taxonomy" id="93489"/>
    <lineage>
        <taxon>Eukaryota</taxon>
        <taxon>Fungi</taxon>
        <taxon>Dikarya</taxon>
        <taxon>Ascomycota</taxon>
        <taxon>Pezizomycotina</taxon>
        <taxon>Dothideomycetes</taxon>
        <taxon>Dothideomycetes incertae sedis</taxon>
        <taxon>Coniosporium</taxon>
    </lineage>
</organism>
<accession>A0ACC3D5B7</accession>
<dbReference type="Proteomes" id="UP001186974">
    <property type="component" value="Unassembled WGS sequence"/>
</dbReference>
<dbReference type="EMBL" id="JAWDJW010007573">
    <property type="protein sequence ID" value="KAK3061894.1"/>
    <property type="molecule type" value="Genomic_DNA"/>
</dbReference>
<evidence type="ECO:0000313" key="1">
    <source>
        <dbReference type="EMBL" id="KAK3061894.1"/>
    </source>
</evidence>
<gene>
    <name evidence="1" type="ORF">LTS18_005220</name>
</gene>
<comment type="caution">
    <text evidence="1">The sequence shown here is derived from an EMBL/GenBank/DDBJ whole genome shotgun (WGS) entry which is preliminary data.</text>
</comment>